<feature type="transmembrane region" description="Helical" evidence="14">
    <location>
        <begin position="143"/>
        <end position="163"/>
    </location>
</feature>
<evidence type="ECO:0000256" key="11">
    <source>
        <dbReference type="ARBA" id="ARBA00023160"/>
    </source>
</evidence>
<keyword evidence="5 14" id="KW-0444">Lipid biosynthesis</keyword>
<keyword evidence="6 14" id="KW-0812">Transmembrane</keyword>
<keyword evidence="16" id="KW-1185">Reference proteome</keyword>
<evidence type="ECO:0000313" key="15">
    <source>
        <dbReference type="EMBL" id="KAF3767305.1"/>
    </source>
</evidence>
<evidence type="ECO:0000256" key="12">
    <source>
        <dbReference type="ARBA" id="ARBA00023239"/>
    </source>
</evidence>
<dbReference type="GeneID" id="63841857"/>
<dbReference type="GO" id="GO:0030497">
    <property type="term" value="P:fatty acid elongation"/>
    <property type="evidence" value="ECO:0007669"/>
    <property type="project" value="TreeGrafter"/>
</dbReference>
<feature type="transmembrane region" description="Helical" evidence="14">
    <location>
        <begin position="12"/>
        <end position="31"/>
    </location>
</feature>
<comment type="pathway">
    <text evidence="2 14">Lipid metabolism; fatty acid biosynthesis.</text>
</comment>
<feature type="transmembrane region" description="Helical" evidence="14">
    <location>
        <begin position="51"/>
        <end position="71"/>
    </location>
</feature>
<evidence type="ECO:0000256" key="3">
    <source>
        <dbReference type="ARBA" id="ARBA00007811"/>
    </source>
</evidence>
<gene>
    <name evidence="15" type="ORF">M406DRAFT_61249</name>
</gene>
<keyword evidence="11 14" id="KW-0275">Fatty acid biosynthesis</keyword>
<comment type="subcellular location">
    <subcellularLocation>
        <location evidence="14">Endoplasmic reticulum membrane</location>
        <topology evidence="14">Multi-pass membrane protein</topology>
    </subcellularLocation>
    <subcellularLocation>
        <location evidence="1">Membrane</location>
        <topology evidence="1">Multi-pass membrane protein</topology>
    </subcellularLocation>
</comment>
<keyword evidence="12 14" id="KW-0456">Lyase</keyword>
<comment type="function">
    <text evidence="14">Catalyzes the third of the four reactions of the long-chain fatty acids elongation cycle. This endoplasmic reticulum-bound enzymatic process, allows the addition of two carbons to the chain of long- and very long-chain fatty acids/VLCFAs per cycle. This enzyme catalyzes the dehydration of the 3-hydroxyacyl-CoA intermediate into trans-2,3-enoyl-CoA, within each cycle of fatty acid elongation. Thereby, it participates to the production of VLCFAs of different chain lengths that are involved in multiple biological processes as precursors of membrane lipids and lipid mediators.</text>
</comment>
<evidence type="ECO:0000256" key="9">
    <source>
        <dbReference type="ARBA" id="ARBA00023098"/>
    </source>
</evidence>
<keyword evidence="10 14" id="KW-0472">Membrane</keyword>
<dbReference type="GO" id="GO:0005789">
    <property type="term" value="C:endoplasmic reticulum membrane"/>
    <property type="evidence" value="ECO:0007669"/>
    <property type="project" value="UniProtKB-SubCell"/>
</dbReference>
<evidence type="ECO:0000256" key="2">
    <source>
        <dbReference type="ARBA" id="ARBA00005194"/>
    </source>
</evidence>
<proteinExistence type="inferred from homology"/>
<evidence type="ECO:0000313" key="16">
    <source>
        <dbReference type="Proteomes" id="UP000803844"/>
    </source>
</evidence>
<dbReference type="Proteomes" id="UP000803844">
    <property type="component" value="Unassembled WGS sequence"/>
</dbReference>
<dbReference type="Pfam" id="PF04387">
    <property type="entry name" value="PTPLA"/>
    <property type="match status" value="1"/>
</dbReference>
<name>A0A9P4Y6C6_CRYP1</name>
<comment type="catalytic activity">
    <reaction evidence="13 14">
        <text>a very-long-chain (3R)-3-hydroxyacyl-CoA = a very-long-chain (2E)-enoyl-CoA + H2O</text>
        <dbReference type="Rhea" id="RHEA:45812"/>
        <dbReference type="ChEBI" id="CHEBI:15377"/>
        <dbReference type="ChEBI" id="CHEBI:83728"/>
        <dbReference type="ChEBI" id="CHEBI:85440"/>
        <dbReference type="EC" id="4.2.1.134"/>
    </reaction>
</comment>
<comment type="caution">
    <text evidence="14">Lacks conserved residue(s) required for the propagation of feature annotation.</text>
</comment>
<evidence type="ECO:0000256" key="7">
    <source>
        <dbReference type="ARBA" id="ARBA00022832"/>
    </source>
</evidence>
<evidence type="ECO:0000256" key="4">
    <source>
        <dbReference type="ARBA" id="ARBA00013122"/>
    </source>
</evidence>
<feature type="transmembrane region" description="Helical" evidence="14">
    <location>
        <begin position="175"/>
        <end position="193"/>
    </location>
</feature>
<dbReference type="OrthoDB" id="46988at2759"/>
<dbReference type="EC" id="4.2.1.134" evidence="4 14"/>
<keyword evidence="8 14" id="KW-1133">Transmembrane helix</keyword>
<dbReference type="EMBL" id="MU032346">
    <property type="protein sequence ID" value="KAF3767305.1"/>
    <property type="molecule type" value="Genomic_DNA"/>
</dbReference>
<evidence type="ECO:0000256" key="10">
    <source>
        <dbReference type="ARBA" id="ARBA00023136"/>
    </source>
</evidence>
<dbReference type="GO" id="GO:0102158">
    <property type="term" value="F:very-long-chain (3R)-3-hydroxyacyl-CoA dehydratase activity"/>
    <property type="evidence" value="ECO:0007669"/>
    <property type="project" value="UniProtKB-EC"/>
</dbReference>
<dbReference type="GO" id="GO:0030148">
    <property type="term" value="P:sphingolipid biosynthetic process"/>
    <property type="evidence" value="ECO:0007669"/>
    <property type="project" value="TreeGrafter"/>
</dbReference>
<protein>
    <recommendedName>
        <fullName evidence="4 14">Very-long-chain (3R)-3-hydroxyacyl-CoA dehydratase</fullName>
        <ecNumber evidence="4 14">4.2.1.134</ecNumber>
    </recommendedName>
</protein>
<keyword evidence="14" id="KW-0256">Endoplasmic reticulum</keyword>
<dbReference type="AlphaFoldDB" id="A0A9P4Y6C6"/>
<comment type="similarity">
    <text evidence="3 14">Belongs to the very long-chain fatty acids dehydratase HACD family.</text>
</comment>
<reference evidence="15" key="1">
    <citation type="journal article" date="2020" name="Phytopathology">
        <title>Genome sequence of the chestnut blight fungus Cryphonectria parasitica EP155: A fundamental resource for an archetypical invasive plant pathogen.</title>
        <authorList>
            <person name="Crouch J.A."/>
            <person name="Dawe A."/>
            <person name="Aerts A."/>
            <person name="Barry K."/>
            <person name="Churchill A.C.L."/>
            <person name="Grimwood J."/>
            <person name="Hillman B."/>
            <person name="Milgroom M.G."/>
            <person name="Pangilinan J."/>
            <person name="Smith M."/>
            <person name="Salamov A."/>
            <person name="Schmutz J."/>
            <person name="Yadav J."/>
            <person name="Grigoriev I.V."/>
            <person name="Nuss D."/>
        </authorList>
    </citation>
    <scope>NUCLEOTIDE SEQUENCE</scope>
    <source>
        <strain evidence="15">EP155</strain>
    </source>
</reference>
<evidence type="ECO:0000256" key="6">
    <source>
        <dbReference type="ARBA" id="ARBA00022692"/>
    </source>
</evidence>
<keyword evidence="7 14" id="KW-0276">Fatty acid metabolism</keyword>
<dbReference type="PANTHER" id="PTHR11035:SF3">
    <property type="entry name" value="VERY-LONG-CHAIN (3R)-3-HYDROXYACYL-COA DEHYDRATASE"/>
    <property type="match status" value="1"/>
</dbReference>
<dbReference type="PANTHER" id="PTHR11035">
    <property type="entry name" value="VERY-LONG-CHAIN (3R)-3-HYDROXYACYL-COA DEHYDRATASE"/>
    <property type="match status" value="1"/>
</dbReference>
<evidence type="ECO:0000256" key="8">
    <source>
        <dbReference type="ARBA" id="ARBA00022989"/>
    </source>
</evidence>
<evidence type="ECO:0000256" key="1">
    <source>
        <dbReference type="ARBA" id="ARBA00004141"/>
    </source>
</evidence>
<accession>A0A9P4Y6C6</accession>
<dbReference type="GO" id="GO:0042761">
    <property type="term" value="P:very long-chain fatty acid biosynthetic process"/>
    <property type="evidence" value="ECO:0007669"/>
    <property type="project" value="TreeGrafter"/>
</dbReference>
<evidence type="ECO:0000256" key="14">
    <source>
        <dbReference type="RuleBase" id="RU363109"/>
    </source>
</evidence>
<comment type="caution">
    <text evidence="15">The sequence shown here is derived from an EMBL/GenBank/DDBJ whole genome shotgun (WGS) entry which is preliminary data.</text>
</comment>
<sequence length="209" mass="23029">MGVFEGVFPQWAYLIGYNTVSSLLWLSIFVWTGRTAVTDGLGAVYPAVRTLVLFAQSLASLEILHALIGLVHAPVLTTFVQVAGRLTVLWIVIEAYPAAAQTTFYTTMVLAWAAADVVRYLYFATRLVGGHQYGRLIWLRYSAFYVLYPVGIASEVGVVAAAVSEAWRAGDSGFAWGYVAAAMLYLPAAPTLFNHMRRQRRKVLASDRK</sequence>
<organism evidence="15 16">
    <name type="scientific">Cryphonectria parasitica (strain ATCC 38755 / EP155)</name>
    <dbReference type="NCBI Taxonomy" id="660469"/>
    <lineage>
        <taxon>Eukaryota</taxon>
        <taxon>Fungi</taxon>
        <taxon>Dikarya</taxon>
        <taxon>Ascomycota</taxon>
        <taxon>Pezizomycotina</taxon>
        <taxon>Sordariomycetes</taxon>
        <taxon>Sordariomycetidae</taxon>
        <taxon>Diaporthales</taxon>
        <taxon>Cryphonectriaceae</taxon>
        <taxon>Cryphonectria-Endothia species complex</taxon>
        <taxon>Cryphonectria</taxon>
    </lineage>
</organism>
<evidence type="ECO:0000256" key="5">
    <source>
        <dbReference type="ARBA" id="ARBA00022516"/>
    </source>
</evidence>
<dbReference type="InterPro" id="IPR007482">
    <property type="entry name" value="Tyr_Pase-like_PTPLA"/>
</dbReference>
<evidence type="ECO:0000256" key="13">
    <source>
        <dbReference type="ARBA" id="ARBA00036671"/>
    </source>
</evidence>
<keyword evidence="9 14" id="KW-0443">Lipid metabolism</keyword>
<dbReference type="RefSeq" id="XP_040778266.1">
    <property type="nucleotide sequence ID" value="XM_040924728.1"/>
</dbReference>